<dbReference type="AlphaFoldDB" id="A0A0G1PKF0"/>
<organism evidence="6 7">
    <name type="scientific">Candidatus Collierbacteria bacterium GW2011_GWA2_46_26</name>
    <dbReference type="NCBI Taxonomy" id="1618381"/>
    <lineage>
        <taxon>Bacteria</taxon>
        <taxon>Candidatus Collieribacteriota</taxon>
    </lineage>
</organism>
<sequence>MANHEQDIYDLGQVQKYFPKKLEDLSEQERAEALRLFSIGAGFYNQFFRKGSGHKVTPYTFQKEASPDEIQQIINYLSKEEEEETKKTKTPAKEESSVPPEIEGLVEEYRQNQERLNEEEVKSSGQRTVAEQVKIALSHSKIREQIMANRREREAAGEKFQDPNEVIVNLGDPKSQSINAVLSTTKKAIDSIAYTYPGFSSLSTSVQRQVINDAVDLSLAGIDDLDVAIQTASIQLGVDRIPSSYISEVARELSDIEKDSEELEESLSQNEYAIDSLKAKTTLSDSEQQQLNKLLKENNILTSGLNKASTRFIDFVDSQNERYGQYLAEKRDHLRTNPDLDELTLAANTKRDNLHENLLKNGVTPRGFSDLDKIAGLVTVIQKDIPGLHQYASYEGAQAAAIIGGGQGQAILAYSKGVTGGVLRQAEKYAAANPNSATAKFLANNTKVFQAARRSIREIENSKLGKDVLQAVSKGNQIIGIVTNPVGALKQWAGQKAGEQIAKRLVERFGSEALKNAANLLLKEGLKDGVKKLASQALSKVAIKVATWAALKLGISLTAESLNAIMPGLGVIVDIVVQAVIYIAEKTIGAGYQAMQSTAREIWGEELKPRDLLAPLAALGGLAVALFGTLKAAQRTAQIAVVSAAGIVIGSVSILLIYLSLAFLIAPMLSALVQLDSLEKVKYSEYAAPVTATNCSNVPWPFSDTHPITQGPRQTTTSCTHAGDIAESADFSVTVGTPILSIFSGKIDFAGWSDDGYGNNVKMTATTDTGTSFTVIYGHFSKVSVTTGSTVQVGAQLGLSGSTGYSTGPHLHLGYRGIEYNSCPAGNFRINENCCTTDTCNQP</sequence>
<evidence type="ECO:0000256" key="1">
    <source>
        <dbReference type="ARBA" id="ARBA00022729"/>
    </source>
</evidence>
<feature type="transmembrane region" description="Helical" evidence="4">
    <location>
        <begin position="642"/>
        <end position="669"/>
    </location>
</feature>
<gene>
    <name evidence="6" type="ORF">UX47_C0005G0101</name>
</gene>
<dbReference type="Pfam" id="PF01551">
    <property type="entry name" value="Peptidase_M23"/>
    <property type="match status" value="1"/>
</dbReference>
<keyword evidence="4" id="KW-0472">Membrane</keyword>
<dbReference type="Proteomes" id="UP000034794">
    <property type="component" value="Unassembled WGS sequence"/>
</dbReference>
<accession>A0A0G1PKF0</accession>
<dbReference type="PANTHER" id="PTHR21666">
    <property type="entry name" value="PEPTIDASE-RELATED"/>
    <property type="match status" value="1"/>
</dbReference>
<evidence type="ECO:0000313" key="6">
    <source>
        <dbReference type="EMBL" id="KKU33299.1"/>
    </source>
</evidence>
<keyword evidence="4" id="KW-0812">Transmembrane</keyword>
<feature type="compositionally biased region" description="Basic and acidic residues" evidence="3">
    <location>
        <begin position="84"/>
        <end position="96"/>
    </location>
</feature>
<proteinExistence type="predicted"/>
<feature type="transmembrane region" description="Helical" evidence="4">
    <location>
        <begin position="612"/>
        <end position="630"/>
    </location>
</feature>
<keyword evidence="4" id="KW-1133">Transmembrane helix</keyword>
<dbReference type="InterPro" id="IPR011055">
    <property type="entry name" value="Dup_hybrid_motif"/>
</dbReference>
<keyword evidence="1" id="KW-0732">Signal</keyword>
<dbReference type="Gene3D" id="2.70.70.10">
    <property type="entry name" value="Glucose Permease (Domain IIA)"/>
    <property type="match status" value="1"/>
</dbReference>
<keyword evidence="2" id="KW-0175">Coiled coil</keyword>
<reference evidence="6 7" key="1">
    <citation type="journal article" date="2015" name="Nature">
        <title>rRNA introns, odd ribosomes, and small enigmatic genomes across a large radiation of phyla.</title>
        <authorList>
            <person name="Brown C.T."/>
            <person name="Hug L.A."/>
            <person name="Thomas B.C."/>
            <person name="Sharon I."/>
            <person name="Castelle C.J."/>
            <person name="Singh A."/>
            <person name="Wilkins M.J."/>
            <person name="Williams K.H."/>
            <person name="Banfield J.F."/>
        </authorList>
    </citation>
    <scope>NUCLEOTIDE SEQUENCE [LARGE SCALE GENOMIC DNA]</scope>
</reference>
<dbReference type="PANTHER" id="PTHR21666:SF289">
    <property type="entry name" value="L-ALA--D-GLU ENDOPEPTIDASE"/>
    <property type="match status" value="1"/>
</dbReference>
<dbReference type="SUPFAM" id="SSF51261">
    <property type="entry name" value="Duplicated hybrid motif"/>
    <property type="match status" value="1"/>
</dbReference>
<feature type="domain" description="M23ase beta-sheet core" evidence="5">
    <location>
        <begin position="728"/>
        <end position="816"/>
    </location>
</feature>
<evidence type="ECO:0000256" key="4">
    <source>
        <dbReference type="SAM" id="Phobius"/>
    </source>
</evidence>
<dbReference type="CDD" id="cd12797">
    <property type="entry name" value="M23_peptidase"/>
    <property type="match status" value="1"/>
</dbReference>
<dbReference type="InterPro" id="IPR050570">
    <property type="entry name" value="Cell_wall_metabolism_enzyme"/>
</dbReference>
<feature type="region of interest" description="Disordered" evidence="3">
    <location>
        <begin position="79"/>
        <end position="100"/>
    </location>
</feature>
<evidence type="ECO:0000259" key="5">
    <source>
        <dbReference type="Pfam" id="PF01551"/>
    </source>
</evidence>
<feature type="coiled-coil region" evidence="2">
    <location>
        <begin position="246"/>
        <end position="280"/>
    </location>
</feature>
<dbReference type="GO" id="GO:0004222">
    <property type="term" value="F:metalloendopeptidase activity"/>
    <property type="evidence" value="ECO:0007669"/>
    <property type="project" value="TreeGrafter"/>
</dbReference>
<name>A0A0G1PKF0_9BACT</name>
<dbReference type="EMBL" id="LCMI01000005">
    <property type="protein sequence ID" value="KKU33299.1"/>
    <property type="molecule type" value="Genomic_DNA"/>
</dbReference>
<protein>
    <submittedName>
        <fullName evidence="6">Peptidase M23</fullName>
    </submittedName>
</protein>
<evidence type="ECO:0000256" key="3">
    <source>
        <dbReference type="SAM" id="MobiDB-lite"/>
    </source>
</evidence>
<comment type="caution">
    <text evidence="6">The sequence shown here is derived from an EMBL/GenBank/DDBJ whole genome shotgun (WGS) entry which is preliminary data.</text>
</comment>
<evidence type="ECO:0000256" key="2">
    <source>
        <dbReference type="SAM" id="Coils"/>
    </source>
</evidence>
<dbReference type="InterPro" id="IPR016047">
    <property type="entry name" value="M23ase_b-sheet_dom"/>
</dbReference>
<evidence type="ECO:0000313" key="7">
    <source>
        <dbReference type="Proteomes" id="UP000034794"/>
    </source>
</evidence>